<protein>
    <submittedName>
        <fullName evidence="2">Uncharacterized protein</fullName>
    </submittedName>
</protein>
<feature type="transmembrane region" description="Helical" evidence="1">
    <location>
        <begin position="32"/>
        <end position="53"/>
    </location>
</feature>
<keyword evidence="3" id="KW-1185">Reference proteome</keyword>
<keyword evidence="1" id="KW-1133">Transmembrane helix</keyword>
<dbReference type="Proteomes" id="UP000503004">
    <property type="component" value="Chromosome"/>
</dbReference>
<gene>
    <name evidence="2" type="ORF">GNH96_06525</name>
</gene>
<sequence length="117" mass="12015">MLVGALAVFTLVALMGLAMICDVWAGRPVEPAYPILHGVASLVGSALVIVAALGGDTRLYLNIGMAVVIIGLGLLMGLTAKKGKRVPRAVLVAHVGLAVTCYLALGFFAFNPNATLI</sequence>
<feature type="transmembrane region" description="Helical" evidence="1">
    <location>
        <begin position="6"/>
        <end position="25"/>
    </location>
</feature>
<dbReference type="AlphaFoldDB" id="A0A858Q789"/>
<dbReference type="RefSeq" id="WP_169602939.1">
    <property type="nucleotide sequence ID" value="NZ_CP046565.1"/>
</dbReference>
<keyword evidence="1" id="KW-0472">Membrane</keyword>
<evidence type="ECO:0000313" key="3">
    <source>
        <dbReference type="Proteomes" id="UP000503004"/>
    </source>
</evidence>
<accession>A0A858Q789</accession>
<feature type="transmembrane region" description="Helical" evidence="1">
    <location>
        <begin position="59"/>
        <end position="78"/>
    </location>
</feature>
<feature type="transmembrane region" description="Helical" evidence="1">
    <location>
        <begin position="90"/>
        <end position="110"/>
    </location>
</feature>
<evidence type="ECO:0000313" key="2">
    <source>
        <dbReference type="EMBL" id="QJD29654.1"/>
    </source>
</evidence>
<name>A0A858Q789_9GAMM</name>
<proteinExistence type="predicted"/>
<evidence type="ECO:0000256" key="1">
    <source>
        <dbReference type="SAM" id="Phobius"/>
    </source>
</evidence>
<reference evidence="3" key="1">
    <citation type="submission" date="2019-12" db="EMBL/GenBank/DDBJ databases">
        <authorList>
            <person name="Awala S.I."/>
            <person name="Rhee S.K."/>
        </authorList>
    </citation>
    <scope>NUCLEOTIDE SEQUENCE [LARGE SCALE GENOMIC DNA]</scope>
    <source>
        <strain evidence="3">IM1</strain>
    </source>
</reference>
<organism evidence="2 3">
    <name type="scientific">Methylococcus geothermalis</name>
    <dbReference type="NCBI Taxonomy" id="2681310"/>
    <lineage>
        <taxon>Bacteria</taxon>
        <taxon>Pseudomonadati</taxon>
        <taxon>Pseudomonadota</taxon>
        <taxon>Gammaproteobacteria</taxon>
        <taxon>Methylococcales</taxon>
        <taxon>Methylococcaceae</taxon>
        <taxon>Methylococcus</taxon>
    </lineage>
</organism>
<dbReference type="KEGG" id="metu:GNH96_06525"/>
<dbReference type="EMBL" id="CP046565">
    <property type="protein sequence ID" value="QJD29654.1"/>
    <property type="molecule type" value="Genomic_DNA"/>
</dbReference>
<keyword evidence="1" id="KW-0812">Transmembrane</keyword>